<dbReference type="EMBL" id="CP111019">
    <property type="protein sequence ID" value="WAR11777.1"/>
    <property type="molecule type" value="Genomic_DNA"/>
</dbReference>
<keyword evidence="2" id="KW-1185">Reference proteome</keyword>
<protein>
    <submittedName>
        <fullName evidence="1">Uncharacterized protein</fullName>
    </submittedName>
</protein>
<accession>A0ABY7ERL3</accession>
<reference evidence="1" key="1">
    <citation type="submission" date="2022-11" db="EMBL/GenBank/DDBJ databases">
        <title>Centuries of genome instability and evolution in soft-shell clam transmissible cancer (bioRxiv).</title>
        <authorList>
            <person name="Hart S.F.M."/>
            <person name="Yonemitsu M.A."/>
            <person name="Giersch R.M."/>
            <person name="Beal B.F."/>
            <person name="Arriagada G."/>
            <person name="Davis B.W."/>
            <person name="Ostrander E.A."/>
            <person name="Goff S.P."/>
            <person name="Metzger M.J."/>
        </authorList>
    </citation>
    <scope>NUCLEOTIDE SEQUENCE</scope>
    <source>
        <strain evidence="1">MELC-2E11</strain>
        <tissue evidence="1">Siphon/mantle</tissue>
    </source>
</reference>
<proteinExistence type="predicted"/>
<name>A0ABY7ERL3_MYAAR</name>
<evidence type="ECO:0000313" key="1">
    <source>
        <dbReference type="EMBL" id="WAR11777.1"/>
    </source>
</evidence>
<evidence type="ECO:0000313" key="2">
    <source>
        <dbReference type="Proteomes" id="UP001164746"/>
    </source>
</evidence>
<dbReference type="Proteomes" id="UP001164746">
    <property type="component" value="Chromosome 8"/>
</dbReference>
<organism evidence="1 2">
    <name type="scientific">Mya arenaria</name>
    <name type="common">Soft-shell clam</name>
    <dbReference type="NCBI Taxonomy" id="6604"/>
    <lineage>
        <taxon>Eukaryota</taxon>
        <taxon>Metazoa</taxon>
        <taxon>Spiralia</taxon>
        <taxon>Lophotrochozoa</taxon>
        <taxon>Mollusca</taxon>
        <taxon>Bivalvia</taxon>
        <taxon>Autobranchia</taxon>
        <taxon>Heteroconchia</taxon>
        <taxon>Euheterodonta</taxon>
        <taxon>Imparidentia</taxon>
        <taxon>Neoheterodontei</taxon>
        <taxon>Myida</taxon>
        <taxon>Myoidea</taxon>
        <taxon>Myidae</taxon>
        <taxon>Mya</taxon>
    </lineage>
</organism>
<sequence length="86" mass="9493">MKPDCPAVYQAFSTLYRPTTYPKQSSGSSSTVRVRTIISVTLLRGKRAWQLVSPNDPDWIACINVTTEGQVASCQGTENVWVSVSR</sequence>
<gene>
    <name evidence="1" type="ORF">MAR_025957</name>
</gene>